<reference evidence="3" key="2">
    <citation type="journal article" date="2007" name="Science">
        <title>Draft genome sequence of the sexually transmitted pathogen Trichomonas vaginalis.</title>
        <authorList>
            <person name="Carlton J.M."/>
            <person name="Hirt R.P."/>
            <person name="Silva J.C."/>
            <person name="Delcher A.L."/>
            <person name="Schatz M."/>
            <person name="Zhao Q."/>
            <person name="Wortman J.R."/>
            <person name="Bidwell S.L."/>
            <person name="Alsmark U.C.M."/>
            <person name="Besteiro S."/>
            <person name="Sicheritz-Ponten T."/>
            <person name="Noel C.J."/>
            <person name="Dacks J.B."/>
            <person name="Foster P.G."/>
            <person name="Simillion C."/>
            <person name="Van de Peer Y."/>
            <person name="Miranda-Saavedra D."/>
            <person name="Barton G.J."/>
            <person name="Westrop G.D."/>
            <person name="Mueller S."/>
            <person name="Dessi D."/>
            <person name="Fiori P.L."/>
            <person name="Ren Q."/>
            <person name="Paulsen I."/>
            <person name="Zhang H."/>
            <person name="Bastida-Corcuera F.D."/>
            <person name="Simoes-Barbosa A."/>
            <person name="Brown M.T."/>
            <person name="Hayes R.D."/>
            <person name="Mukherjee M."/>
            <person name="Okumura C.Y."/>
            <person name="Schneider R."/>
            <person name="Smith A.J."/>
            <person name="Vanacova S."/>
            <person name="Villalvazo M."/>
            <person name="Haas B.J."/>
            <person name="Pertea M."/>
            <person name="Feldblyum T.V."/>
            <person name="Utterback T.R."/>
            <person name="Shu C.L."/>
            <person name="Osoegawa K."/>
            <person name="de Jong P.J."/>
            <person name="Hrdy I."/>
            <person name="Horvathova L."/>
            <person name="Zubacova Z."/>
            <person name="Dolezal P."/>
            <person name="Malik S.B."/>
            <person name="Logsdon J.M. Jr."/>
            <person name="Henze K."/>
            <person name="Gupta A."/>
            <person name="Wang C.C."/>
            <person name="Dunne R.L."/>
            <person name="Upcroft J.A."/>
            <person name="Upcroft P."/>
            <person name="White O."/>
            <person name="Salzberg S.L."/>
            <person name="Tang P."/>
            <person name="Chiu C.-H."/>
            <person name="Lee Y.-S."/>
            <person name="Embley T.M."/>
            <person name="Coombs G.H."/>
            <person name="Mottram J.C."/>
            <person name="Tachezy J."/>
            <person name="Fraser-Liggett C.M."/>
            <person name="Johnson P.J."/>
        </authorList>
    </citation>
    <scope>NUCLEOTIDE SEQUENCE [LARGE SCALE GENOMIC DNA]</scope>
    <source>
        <strain evidence="3">G3</strain>
    </source>
</reference>
<keyword evidence="2" id="KW-0812">Transmembrane</keyword>
<evidence type="ECO:0000256" key="2">
    <source>
        <dbReference type="SAM" id="Phobius"/>
    </source>
</evidence>
<name>A2DU97_TRIV3</name>
<feature type="region of interest" description="Disordered" evidence="1">
    <location>
        <begin position="144"/>
        <end position="167"/>
    </location>
</feature>
<feature type="compositionally biased region" description="Basic and acidic residues" evidence="1">
    <location>
        <begin position="228"/>
        <end position="241"/>
    </location>
</feature>
<feature type="compositionally biased region" description="Polar residues" evidence="1">
    <location>
        <begin position="210"/>
        <end position="223"/>
    </location>
</feature>
<evidence type="ECO:0000313" key="4">
    <source>
        <dbReference type="Proteomes" id="UP000001542"/>
    </source>
</evidence>
<dbReference type="VEuPathDB" id="TrichDB:TVAG_278560"/>
<reference evidence="3" key="1">
    <citation type="submission" date="2006-10" db="EMBL/GenBank/DDBJ databases">
        <authorList>
            <person name="Amadeo P."/>
            <person name="Zhao Q."/>
            <person name="Wortman J."/>
            <person name="Fraser-Liggett C."/>
            <person name="Carlton J."/>
        </authorList>
    </citation>
    <scope>NUCLEOTIDE SEQUENCE</scope>
    <source>
        <strain evidence="3">G3</strain>
    </source>
</reference>
<dbReference type="VEuPathDB" id="TrichDB:TVAGG3_0438040"/>
<dbReference type="Proteomes" id="UP000001542">
    <property type="component" value="Unassembled WGS sequence"/>
</dbReference>
<organism evidence="3 4">
    <name type="scientific">Trichomonas vaginalis (strain ATCC PRA-98 / G3)</name>
    <dbReference type="NCBI Taxonomy" id="412133"/>
    <lineage>
        <taxon>Eukaryota</taxon>
        <taxon>Metamonada</taxon>
        <taxon>Parabasalia</taxon>
        <taxon>Trichomonadida</taxon>
        <taxon>Trichomonadidae</taxon>
        <taxon>Trichomonas</taxon>
    </lineage>
</organism>
<evidence type="ECO:0000256" key="1">
    <source>
        <dbReference type="SAM" id="MobiDB-lite"/>
    </source>
</evidence>
<dbReference type="SMR" id="A2DU97"/>
<accession>A2DU97</accession>
<keyword evidence="4" id="KW-1185">Reference proteome</keyword>
<feature type="compositionally biased region" description="Low complexity" evidence="1">
    <location>
        <begin position="146"/>
        <end position="163"/>
    </location>
</feature>
<sequence length="256" mass="28375">MATSNELINKLSGELIKTFSISDGIYTPSEKVSSIDSNIWTKGSNSDQNPNDQTIDLFNILVVPSTVKYMDGSYLSQANVYTACFNITDFSAIPSSAKVVYTSFYADSKYKIGDCGYDLPFEKSPNRMKVLKILECLEDEIEENTDVNTTNTTTPQPDNQGNNEASKKLNGTETGLIVVVAILAVALIVLLVVYFVFLREKKVKARMPVQTLNSTNNQENNPDQVDPGEPKQGEQQKKQDDVNIELNNDDEQVPLP</sequence>
<dbReference type="RefSeq" id="XP_001328313.1">
    <property type="nucleotide sequence ID" value="XM_001328278.1"/>
</dbReference>
<dbReference type="KEGG" id="tva:4774097"/>
<evidence type="ECO:0000313" key="3">
    <source>
        <dbReference type="EMBL" id="EAY16090.1"/>
    </source>
</evidence>
<keyword evidence="2" id="KW-0472">Membrane</keyword>
<keyword evidence="2" id="KW-1133">Transmembrane helix</keyword>
<feature type="transmembrane region" description="Helical" evidence="2">
    <location>
        <begin position="176"/>
        <end position="197"/>
    </location>
</feature>
<dbReference type="AlphaFoldDB" id="A2DU97"/>
<feature type="region of interest" description="Disordered" evidence="1">
    <location>
        <begin position="209"/>
        <end position="256"/>
    </location>
</feature>
<gene>
    <name evidence="3" type="ORF">TVAG_278560</name>
</gene>
<proteinExistence type="predicted"/>
<feature type="compositionally biased region" description="Acidic residues" evidence="1">
    <location>
        <begin position="247"/>
        <end position="256"/>
    </location>
</feature>
<protein>
    <submittedName>
        <fullName evidence="3">Uncharacterized protein</fullName>
    </submittedName>
</protein>
<dbReference type="InParanoid" id="A2DU97"/>
<dbReference type="EMBL" id="DS113247">
    <property type="protein sequence ID" value="EAY16090.1"/>
    <property type="molecule type" value="Genomic_DNA"/>
</dbReference>